<dbReference type="InterPro" id="IPR008271">
    <property type="entry name" value="Ser/Thr_kinase_AS"/>
</dbReference>
<dbReference type="FunFam" id="1.10.510.10:FF:000051">
    <property type="entry name" value="Receptor-like serine/threonine-protein kinase ALE2"/>
    <property type="match status" value="1"/>
</dbReference>
<dbReference type="AlphaFoldDB" id="A0A6P4CTI2"/>
<feature type="region of interest" description="Disordered" evidence="7">
    <location>
        <begin position="398"/>
        <end position="431"/>
    </location>
</feature>
<dbReference type="Proteomes" id="UP000515211">
    <property type="component" value="Chromosome 3"/>
</dbReference>
<keyword evidence="9" id="KW-0732">Signal</keyword>
<dbReference type="GO" id="GO:0004674">
    <property type="term" value="F:protein serine/threonine kinase activity"/>
    <property type="evidence" value="ECO:0007669"/>
    <property type="project" value="UniProtKB-KW"/>
</dbReference>
<dbReference type="InterPro" id="IPR000719">
    <property type="entry name" value="Prot_kinase_dom"/>
</dbReference>
<feature type="region of interest" description="Disordered" evidence="7">
    <location>
        <begin position="443"/>
        <end position="545"/>
    </location>
</feature>
<reference evidence="12" key="2">
    <citation type="submission" date="2025-08" db="UniProtKB">
        <authorList>
            <consortium name="RefSeq"/>
        </authorList>
    </citation>
    <scope>IDENTIFICATION</scope>
    <source>
        <tissue evidence="12">Whole plant</tissue>
    </source>
</reference>
<name>A0A6P4CTI2_ARADU</name>
<protein>
    <submittedName>
        <fullName evidence="12">Receptor-like serine/threonine-protein kinase ALE2 isoform X6</fullName>
    </submittedName>
</protein>
<keyword evidence="11" id="KW-1185">Reference proteome</keyword>
<keyword evidence="2" id="KW-0808">Transferase</keyword>
<organism evidence="11 12">
    <name type="scientific">Arachis duranensis</name>
    <name type="common">Wild peanut</name>
    <dbReference type="NCBI Taxonomy" id="130453"/>
    <lineage>
        <taxon>Eukaryota</taxon>
        <taxon>Viridiplantae</taxon>
        <taxon>Streptophyta</taxon>
        <taxon>Embryophyta</taxon>
        <taxon>Tracheophyta</taxon>
        <taxon>Spermatophyta</taxon>
        <taxon>Magnoliopsida</taxon>
        <taxon>eudicotyledons</taxon>
        <taxon>Gunneridae</taxon>
        <taxon>Pentapetalae</taxon>
        <taxon>rosids</taxon>
        <taxon>fabids</taxon>
        <taxon>Fabales</taxon>
        <taxon>Fabaceae</taxon>
        <taxon>Papilionoideae</taxon>
        <taxon>50 kb inversion clade</taxon>
        <taxon>dalbergioids sensu lato</taxon>
        <taxon>Dalbergieae</taxon>
        <taxon>Pterocarpus clade</taxon>
        <taxon>Arachis</taxon>
    </lineage>
</organism>
<keyword evidence="5 6" id="KW-0067">ATP-binding</keyword>
<keyword evidence="1" id="KW-0723">Serine/threonine-protein kinase</keyword>
<keyword evidence="4" id="KW-0418">Kinase</keyword>
<feature type="chain" id="PRO_5027901198" evidence="9">
    <location>
        <begin position="25"/>
        <end position="1252"/>
    </location>
</feature>
<evidence type="ECO:0000313" key="12">
    <source>
        <dbReference type="RefSeq" id="XP_015954456.1"/>
    </source>
</evidence>
<dbReference type="InterPro" id="IPR011009">
    <property type="entry name" value="Kinase-like_dom_sf"/>
</dbReference>
<dbReference type="Pfam" id="PF07714">
    <property type="entry name" value="PK_Tyr_Ser-Thr"/>
    <property type="match status" value="1"/>
</dbReference>
<dbReference type="PROSITE" id="PS00108">
    <property type="entry name" value="PROTEIN_KINASE_ST"/>
    <property type="match status" value="1"/>
</dbReference>
<dbReference type="InterPro" id="IPR017441">
    <property type="entry name" value="Protein_kinase_ATP_BS"/>
</dbReference>
<feature type="signal peptide" evidence="9">
    <location>
        <begin position="1"/>
        <end position="24"/>
    </location>
</feature>
<dbReference type="InterPro" id="IPR057597">
    <property type="entry name" value="ALE2_N"/>
</dbReference>
<dbReference type="RefSeq" id="XP_015954456.1">
    <property type="nucleotide sequence ID" value="XM_016098970.3"/>
</dbReference>
<feature type="compositionally biased region" description="Polar residues" evidence="7">
    <location>
        <begin position="490"/>
        <end position="508"/>
    </location>
</feature>
<keyword evidence="8" id="KW-0472">Membrane</keyword>
<dbReference type="PANTHER" id="PTHR47989:SF9">
    <property type="entry name" value="PROTEIN KINASE SUPERFAMILY PROTEIN"/>
    <property type="match status" value="1"/>
</dbReference>
<feature type="compositionally biased region" description="Polar residues" evidence="7">
    <location>
        <begin position="86"/>
        <end position="106"/>
    </location>
</feature>
<dbReference type="GeneID" id="107478832"/>
<reference evidence="11" key="1">
    <citation type="journal article" date="2016" name="Nat. Genet.">
        <title>The genome sequences of Arachis duranensis and Arachis ipaensis, the diploid ancestors of cultivated peanut.</title>
        <authorList>
            <person name="Bertioli D.J."/>
            <person name="Cannon S.B."/>
            <person name="Froenicke L."/>
            <person name="Huang G."/>
            <person name="Farmer A.D."/>
            <person name="Cannon E.K."/>
            <person name="Liu X."/>
            <person name="Gao D."/>
            <person name="Clevenger J."/>
            <person name="Dash S."/>
            <person name="Ren L."/>
            <person name="Moretzsohn M.C."/>
            <person name="Shirasawa K."/>
            <person name="Huang W."/>
            <person name="Vidigal B."/>
            <person name="Abernathy B."/>
            <person name="Chu Y."/>
            <person name="Niederhuth C.E."/>
            <person name="Umale P."/>
            <person name="Araujo A.C."/>
            <person name="Kozik A."/>
            <person name="Kim K.D."/>
            <person name="Burow M.D."/>
            <person name="Varshney R.K."/>
            <person name="Wang X."/>
            <person name="Zhang X."/>
            <person name="Barkley N."/>
            <person name="Guimaraes P.M."/>
            <person name="Isobe S."/>
            <person name="Guo B."/>
            <person name="Liao B."/>
            <person name="Stalker H.T."/>
            <person name="Schmitz R.J."/>
            <person name="Scheffler B.E."/>
            <person name="Leal-Bertioli S.C."/>
            <person name="Xun X."/>
            <person name="Jackson S.A."/>
            <person name="Michelmore R."/>
            <person name="Ozias-Akins P."/>
        </authorList>
    </citation>
    <scope>NUCLEOTIDE SEQUENCE [LARGE SCALE GENOMIC DNA]</scope>
    <source>
        <strain evidence="11">cv. V14167</strain>
    </source>
</reference>
<dbReference type="InterPro" id="IPR001245">
    <property type="entry name" value="Ser-Thr/Tyr_kinase_cat_dom"/>
</dbReference>
<dbReference type="CDD" id="cd14066">
    <property type="entry name" value="STKc_IRAK"/>
    <property type="match status" value="1"/>
</dbReference>
<feature type="domain" description="Protein kinase" evidence="10">
    <location>
        <begin position="863"/>
        <end position="1139"/>
    </location>
</feature>
<feature type="region of interest" description="Disordered" evidence="7">
    <location>
        <begin position="803"/>
        <end position="822"/>
    </location>
</feature>
<dbReference type="Gene3D" id="1.10.510.10">
    <property type="entry name" value="Transferase(Phosphotransferase) domain 1"/>
    <property type="match status" value="1"/>
</dbReference>
<keyword evidence="8" id="KW-1133">Transmembrane helix</keyword>
<dbReference type="PROSITE" id="PS00107">
    <property type="entry name" value="PROTEIN_KINASE_ATP"/>
    <property type="match status" value="1"/>
</dbReference>
<evidence type="ECO:0000256" key="3">
    <source>
        <dbReference type="ARBA" id="ARBA00022741"/>
    </source>
</evidence>
<feature type="compositionally biased region" description="Low complexity" evidence="7">
    <location>
        <begin position="121"/>
        <end position="137"/>
    </location>
</feature>
<feature type="compositionally biased region" description="Pro residues" evidence="7">
    <location>
        <begin position="159"/>
        <end position="174"/>
    </location>
</feature>
<evidence type="ECO:0000256" key="7">
    <source>
        <dbReference type="SAM" id="MobiDB-lite"/>
    </source>
</evidence>
<keyword evidence="8" id="KW-0812">Transmembrane</keyword>
<feature type="binding site" evidence="6">
    <location>
        <position position="891"/>
    </location>
    <ligand>
        <name>ATP</name>
        <dbReference type="ChEBI" id="CHEBI:30616"/>
    </ligand>
</feature>
<feature type="region of interest" description="Disordered" evidence="7">
    <location>
        <begin position="567"/>
        <end position="592"/>
    </location>
</feature>
<evidence type="ECO:0000256" key="8">
    <source>
        <dbReference type="SAM" id="Phobius"/>
    </source>
</evidence>
<feature type="compositionally biased region" description="Polar residues" evidence="7">
    <location>
        <begin position="222"/>
        <end position="238"/>
    </location>
</feature>
<evidence type="ECO:0000256" key="9">
    <source>
        <dbReference type="SAM" id="SignalP"/>
    </source>
</evidence>
<dbReference type="Gene3D" id="3.30.200.20">
    <property type="entry name" value="Phosphorylase Kinase, domain 1"/>
    <property type="match status" value="1"/>
</dbReference>
<evidence type="ECO:0000259" key="10">
    <source>
        <dbReference type="PROSITE" id="PS50011"/>
    </source>
</evidence>
<accession>A0A6P4CTI2</accession>
<evidence type="ECO:0000313" key="11">
    <source>
        <dbReference type="Proteomes" id="UP000515211"/>
    </source>
</evidence>
<evidence type="ECO:0000256" key="2">
    <source>
        <dbReference type="ARBA" id="ARBA00022679"/>
    </source>
</evidence>
<feature type="region of interest" description="Disordered" evidence="7">
    <location>
        <begin position="51"/>
        <end position="385"/>
    </location>
</feature>
<feature type="transmembrane region" description="Helical" evidence="8">
    <location>
        <begin position="771"/>
        <end position="795"/>
    </location>
</feature>
<proteinExistence type="predicted"/>
<dbReference type="GO" id="GO:0005524">
    <property type="term" value="F:ATP binding"/>
    <property type="evidence" value="ECO:0007669"/>
    <property type="project" value="UniProtKB-UniRule"/>
</dbReference>
<evidence type="ECO:0000256" key="1">
    <source>
        <dbReference type="ARBA" id="ARBA00022527"/>
    </source>
</evidence>
<feature type="compositionally biased region" description="Low complexity" evidence="7">
    <location>
        <begin position="335"/>
        <end position="348"/>
    </location>
</feature>
<feature type="compositionally biased region" description="Polar residues" evidence="7">
    <location>
        <begin position="204"/>
        <end position="213"/>
    </location>
</feature>
<dbReference type="PROSITE" id="PS50011">
    <property type="entry name" value="PROTEIN_KINASE_DOM"/>
    <property type="match status" value="1"/>
</dbReference>
<keyword evidence="3 6" id="KW-0547">Nucleotide-binding</keyword>
<feature type="compositionally biased region" description="Polar residues" evidence="7">
    <location>
        <begin position="314"/>
        <end position="325"/>
    </location>
</feature>
<gene>
    <name evidence="12" type="primary">LOC107478832</name>
</gene>
<dbReference type="PANTHER" id="PTHR47989">
    <property type="entry name" value="OS01G0750732 PROTEIN"/>
    <property type="match status" value="1"/>
</dbReference>
<sequence length="1252" mass="133544">MGVGVVSSLILQLVKLFIIGSVVTLQGSKGSVISPSPAFAPVIHPRGETLGPIHHGHWRSNAPSSPVDPDGFLLSPNPASLPMNPSPRTISPSSPEVSNGSFLPTPVSSPIPPHKIKGIEPSISPSSSPTTITLSPPNEAAPISATGQGNAPPLQSIQPSPPQRKAPPIRPPESSPISRAQPPNNSPASQPIEHGSFPPVVENRNASKSHTPNPISPAPTAVPSTNLPTSSPVSQPVENGSFPPNIHTEGAKKGHSLKPVAPAPLPVILPKISPSQPPEHGSLPPTINKSNSSESHKQDPVSQAPVALSPATLPENSPNVHNRTVNKGLAHSPTAEPASPNSFASPPSKMENYQPVGRPVLPKVTPSISPAQVTPPKSAYPINPPPFHPVIPAVSPSKLPAPVVSPTLTPSRKSDWKSNGKPVSAPLYKAPKPLPAIVHSPVQAHAVHNSRQFHHAPAPPVSPPKSASEKEYHSPASSPLTTSYKHHSRSIATSPAPTLSYSVSPPTSEHQDHQIPPPLSTTGRTHHASPPANTGSTLSSPASQVSPAPSPWFIISPHPTKILFHPPKVSPSRSPAESPKKPVLPQIHTLPPPPPNEDCLSTICSEPYTNSPPGAPCRCVLPMKVGLRLGVSLYTFFPLVSELASEIAAGVFMTQSQVRIMGAEAASQDPDKTDALIFLVPIGEGFDHTTALLNSQRFWQKNVAIKSSYFGSYEVLYVSYPGLPPSPPLPPSSISSIYGGPYSNNGNNGRMIKPLGVDIQKRHHKDGLSRGIIAIIALSVFLALVLLLAAGWALFKYRHHVSQPTSTPRVSPRSVTKTQGTTESLAAGGIASASSSFRSSIAAYKGSAKTFSANDIEKASNNFNDSRILGEGGFGRVYSGIFEDGTKAAIKVLKREDHHGDREFLAEVEMLSRLHHRNLVKLIGICTEVSFRCLVYELIPNGSVESHLHGVDRENSPLDWSARIKIALGAARGLAYLHEDSSPPVIHRDFKSSNILLEDDFTPKVSDFGLARIAADEENRHISTRVMGTFGYVAPEYAMTGHLLVKSDVYSYGVVLLELLTGRKPVDMSQAPGQENLVAWARPLLTSKEGLEAIIDPSLGTDVPWDSVAKVAAIASMCVQPEVSDRPFMGEVVQALKLVSNECDEAKEAGTRNSSQEDLSLDLDNVSSQLPDHFQFQRQFSAANYTSGSDIEKGLSSFEIFSSSARFGRQDSGSFRRHSYSAPLRTGRKQQLWQVISRLSGSVSEHRTISKL</sequence>
<dbReference type="Pfam" id="PF23180">
    <property type="entry name" value="ALE2_N"/>
    <property type="match status" value="1"/>
</dbReference>
<evidence type="ECO:0000256" key="6">
    <source>
        <dbReference type="PROSITE-ProRule" id="PRU10141"/>
    </source>
</evidence>
<dbReference type="SUPFAM" id="SSF56112">
    <property type="entry name" value="Protein kinase-like (PK-like)"/>
    <property type="match status" value="1"/>
</dbReference>
<evidence type="ECO:0000256" key="5">
    <source>
        <dbReference type="ARBA" id="ARBA00022840"/>
    </source>
</evidence>
<evidence type="ECO:0000256" key="4">
    <source>
        <dbReference type="ARBA" id="ARBA00022777"/>
    </source>
</evidence>
<dbReference type="FunFam" id="3.30.200.20:FF:000146">
    <property type="entry name" value="receptor-like serine/threonine-protein kinase ALE2"/>
    <property type="match status" value="1"/>
</dbReference>